<accession>A0ABT5IZJ8</accession>
<feature type="chain" id="PRO_5046115060" description="FAD/FMN-containing dehydrogenase" evidence="1">
    <location>
        <begin position="22"/>
        <end position="155"/>
    </location>
</feature>
<evidence type="ECO:0000313" key="3">
    <source>
        <dbReference type="Proteomes" id="UP001219956"/>
    </source>
</evidence>
<dbReference type="RefSeq" id="WP_272752308.1">
    <property type="nucleotide sequence ID" value="NZ_JAQQLF010000015.1"/>
</dbReference>
<comment type="caution">
    <text evidence="2">The sequence shown here is derived from an EMBL/GenBank/DDBJ whole genome shotgun (WGS) entry which is preliminary data.</text>
</comment>
<keyword evidence="3" id="KW-1185">Reference proteome</keyword>
<evidence type="ECO:0000313" key="2">
    <source>
        <dbReference type="EMBL" id="MDC7718005.1"/>
    </source>
</evidence>
<proteinExistence type="predicted"/>
<name>A0ABT5IZJ8_9NEIS</name>
<evidence type="ECO:0008006" key="4">
    <source>
        <dbReference type="Google" id="ProtNLM"/>
    </source>
</evidence>
<reference evidence="2 3" key="1">
    <citation type="submission" date="2023-01" db="EMBL/GenBank/DDBJ databases">
        <title>Novel species of the genus Vogesella isolated from rivers.</title>
        <authorList>
            <person name="Lu H."/>
        </authorList>
    </citation>
    <scope>NUCLEOTIDE SEQUENCE [LARGE SCALE GENOMIC DNA]</scope>
    <source>
        <strain evidence="2 3">DC21W</strain>
    </source>
</reference>
<keyword evidence="1" id="KW-0732">Signal</keyword>
<organism evidence="2 3">
    <name type="scientific">Vogesella aquatica</name>
    <dbReference type="NCBI Taxonomy" id="2984206"/>
    <lineage>
        <taxon>Bacteria</taxon>
        <taxon>Pseudomonadati</taxon>
        <taxon>Pseudomonadota</taxon>
        <taxon>Betaproteobacteria</taxon>
        <taxon>Neisseriales</taxon>
        <taxon>Chromobacteriaceae</taxon>
        <taxon>Vogesella</taxon>
    </lineage>
</organism>
<gene>
    <name evidence="2" type="ORF">PQU95_12370</name>
</gene>
<feature type="signal peptide" evidence="1">
    <location>
        <begin position="1"/>
        <end position="21"/>
    </location>
</feature>
<evidence type="ECO:0000256" key="1">
    <source>
        <dbReference type="SAM" id="SignalP"/>
    </source>
</evidence>
<protein>
    <recommendedName>
        <fullName evidence="4">FAD/FMN-containing dehydrogenase</fullName>
    </recommendedName>
</protein>
<sequence length="155" mass="16625">MLRRLFALLSLCLLLNPAAMAAKLAVGDTMPPLALADQFDKTHTLTADTRWLLFSHDRAISDALHPVLAALPAAQRAGVVYVADISRMPALVSRLFAVPAMRELPFAVWLARDAANVAILPRETGKLTVLALNGDKVAALHYLADVGALPALLVR</sequence>
<dbReference type="EMBL" id="JAQQLF010000015">
    <property type="protein sequence ID" value="MDC7718005.1"/>
    <property type="molecule type" value="Genomic_DNA"/>
</dbReference>
<dbReference type="Proteomes" id="UP001219956">
    <property type="component" value="Unassembled WGS sequence"/>
</dbReference>